<reference evidence="2 3" key="1">
    <citation type="submission" date="2019-07" db="EMBL/GenBank/DDBJ databases">
        <title>Finished genome of Venturia effusa.</title>
        <authorList>
            <person name="Young C.A."/>
            <person name="Cox M.P."/>
            <person name="Ganley A.R.D."/>
            <person name="David W.J."/>
        </authorList>
    </citation>
    <scope>NUCLEOTIDE SEQUENCE [LARGE SCALE GENOMIC DNA]</scope>
    <source>
        <strain evidence="3">albino</strain>
    </source>
</reference>
<evidence type="ECO:0000256" key="1">
    <source>
        <dbReference type="SAM" id="MobiDB-lite"/>
    </source>
</evidence>
<feature type="region of interest" description="Disordered" evidence="1">
    <location>
        <begin position="141"/>
        <end position="183"/>
    </location>
</feature>
<feature type="region of interest" description="Disordered" evidence="1">
    <location>
        <begin position="75"/>
        <end position="106"/>
    </location>
</feature>
<proteinExistence type="predicted"/>
<accession>A0A517LM14</accession>
<name>A0A517LM14_9PEZI</name>
<dbReference type="OrthoDB" id="3932655at2759"/>
<dbReference type="Proteomes" id="UP000316270">
    <property type="component" value="Chromosome 15"/>
</dbReference>
<keyword evidence="3" id="KW-1185">Reference proteome</keyword>
<dbReference type="AlphaFoldDB" id="A0A517LM14"/>
<organism evidence="2 3">
    <name type="scientific">Venturia effusa</name>
    <dbReference type="NCBI Taxonomy" id="50376"/>
    <lineage>
        <taxon>Eukaryota</taxon>
        <taxon>Fungi</taxon>
        <taxon>Dikarya</taxon>
        <taxon>Ascomycota</taxon>
        <taxon>Pezizomycotina</taxon>
        <taxon>Dothideomycetes</taxon>
        <taxon>Pleosporomycetidae</taxon>
        <taxon>Venturiales</taxon>
        <taxon>Venturiaceae</taxon>
        <taxon>Venturia</taxon>
    </lineage>
</organism>
<dbReference type="EMBL" id="CP042199">
    <property type="protein sequence ID" value="QDS76616.1"/>
    <property type="molecule type" value="Genomic_DNA"/>
</dbReference>
<evidence type="ECO:0000313" key="3">
    <source>
        <dbReference type="Proteomes" id="UP000316270"/>
    </source>
</evidence>
<sequence>MPRILLIISTRNRIKARAYKQPKLPSERLWFSVTGLDSPLPVTAALSRSINPPAVIARPPVATLASSLSGRPAFIEVKPQLPKKRKREQTPAPPATTTSTNHDDDAASIHDLEDSAIDLSATVDPALLDPALLIEKGSPPALTVEEEPSPAPTVEEEPSPAPTFEEEPSPAPIAEEEDDLPVSPKRRRISLDLAPSSCLLLPPSERPVEAKFSPVQVVWATSMLQAVLDARALAGREYEGADCAWLVQAVRDGALEVEKDHFVDMGMDGQARDERMEEYDALLAKCLEKKEVVEEVLVEEIEIESESEESGEEEMSDADEIVEDVSEEEDVQDSLSSSDEEFSEEEEED</sequence>
<feature type="region of interest" description="Disordered" evidence="1">
    <location>
        <begin position="300"/>
        <end position="349"/>
    </location>
</feature>
<feature type="compositionally biased region" description="Acidic residues" evidence="1">
    <location>
        <begin position="144"/>
        <end position="180"/>
    </location>
</feature>
<protein>
    <submittedName>
        <fullName evidence="2">Uncharacterized protein</fullName>
    </submittedName>
</protein>
<evidence type="ECO:0000313" key="2">
    <source>
        <dbReference type="EMBL" id="QDS76616.1"/>
    </source>
</evidence>
<gene>
    <name evidence="2" type="ORF">FKW77_007784</name>
</gene>